<reference evidence="1 2" key="1">
    <citation type="journal article" date="2019" name="Nat. Ecol. Evol.">
        <title>Megaphylogeny resolves global patterns of mushroom evolution.</title>
        <authorList>
            <person name="Varga T."/>
            <person name="Krizsan K."/>
            <person name="Foldi C."/>
            <person name="Dima B."/>
            <person name="Sanchez-Garcia M."/>
            <person name="Sanchez-Ramirez S."/>
            <person name="Szollosi G.J."/>
            <person name="Szarkandi J.G."/>
            <person name="Papp V."/>
            <person name="Albert L."/>
            <person name="Andreopoulos W."/>
            <person name="Angelini C."/>
            <person name="Antonin V."/>
            <person name="Barry K.W."/>
            <person name="Bougher N.L."/>
            <person name="Buchanan P."/>
            <person name="Buyck B."/>
            <person name="Bense V."/>
            <person name="Catcheside P."/>
            <person name="Chovatia M."/>
            <person name="Cooper J."/>
            <person name="Damon W."/>
            <person name="Desjardin D."/>
            <person name="Finy P."/>
            <person name="Geml J."/>
            <person name="Haridas S."/>
            <person name="Hughes K."/>
            <person name="Justo A."/>
            <person name="Karasinski D."/>
            <person name="Kautmanova I."/>
            <person name="Kiss B."/>
            <person name="Kocsube S."/>
            <person name="Kotiranta H."/>
            <person name="LaButti K.M."/>
            <person name="Lechner B.E."/>
            <person name="Liimatainen K."/>
            <person name="Lipzen A."/>
            <person name="Lukacs Z."/>
            <person name="Mihaltcheva S."/>
            <person name="Morgado L.N."/>
            <person name="Niskanen T."/>
            <person name="Noordeloos M.E."/>
            <person name="Ohm R.A."/>
            <person name="Ortiz-Santana B."/>
            <person name="Ovrebo C."/>
            <person name="Racz N."/>
            <person name="Riley R."/>
            <person name="Savchenko A."/>
            <person name="Shiryaev A."/>
            <person name="Soop K."/>
            <person name="Spirin V."/>
            <person name="Szebenyi C."/>
            <person name="Tomsovsky M."/>
            <person name="Tulloss R.E."/>
            <person name="Uehling J."/>
            <person name="Grigoriev I.V."/>
            <person name="Vagvolgyi C."/>
            <person name="Papp T."/>
            <person name="Martin F.M."/>
            <person name="Miettinen O."/>
            <person name="Hibbett D.S."/>
            <person name="Nagy L.G."/>
        </authorList>
    </citation>
    <scope>NUCLEOTIDE SEQUENCE [LARGE SCALE GENOMIC DNA]</scope>
    <source>
        <strain evidence="1 2">NL-1719</strain>
    </source>
</reference>
<accession>A0ACD3ABH4</accession>
<proteinExistence type="predicted"/>
<dbReference type="Proteomes" id="UP000308600">
    <property type="component" value="Unassembled WGS sequence"/>
</dbReference>
<name>A0ACD3ABH4_9AGAR</name>
<evidence type="ECO:0000313" key="1">
    <source>
        <dbReference type="EMBL" id="TFK62964.1"/>
    </source>
</evidence>
<evidence type="ECO:0000313" key="2">
    <source>
        <dbReference type="Proteomes" id="UP000308600"/>
    </source>
</evidence>
<organism evidence="1 2">
    <name type="scientific">Pluteus cervinus</name>
    <dbReference type="NCBI Taxonomy" id="181527"/>
    <lineage>
        <taxon>Eukaryota</taxon>
        <taxon>Fungi</taxon>
        <taxon>Dikarya</taxon>
        <taxon>Basidiomycota</taxon>
        <taxon>Agaricomycotina</taxon>
        <taxon>Agaricomycetes</taxon>
        <taxon>Agaricomycetidae</taxon>
        <taxon>Agaricales</taxon>
        <taxon>Pluteineae</taxon>
        <taxon>Pluteaceae</taxon>
        <taxon>Pluteus</taxon>
    </lineage>
</organism>
<protein>
    <submittedName>
        <fullName evidence="1">Uncharacterized protein</fullName>
    </submittedName>
</protein>
<dbReference type="EMBL" id="ML208547">
    <property type="protein sequence ID" value="TFK62964.1"/>
    <property type="molecule type" value="Genomic_DNA"/>
</dbReference>
<keyword evidence="2" id="KW-1185">Reference proteome</keyword>
<gene>
    <name evidence="1" type="ORF">BDN72DRAFT_341473</name>
</gene>
<sequence>MPPATSLNDLPVAHPARNTADAPLTSPTAMTQSNIPTNVQIAGFDPNQFLSLFLLPTAKPLDQSRRRKHNEVERRRRGKIAEHINILSQIVPNLAEERAKGSVIIERAIQYIHHVKDTEAANIEKWTLEKLLMDQAMGDVRAQLEEAKRLWEEERAARSRAEAELEELRSLHGVTTRNHWLPAGKGQIEIGAASEGRRAMRTQ</sequence>